<evidence type="ECO:0000313" key="3">
    <source>
        <dbReference type="Proteomes" id="UP000679498"/>
    </source>
</evidence>
<proteinExistence type="predicted"/>
<dbReference type="EMBL" id="CP075897">
    <property type="protein sequence ID" value="QWB31388.1"/>
    <property type="molecule type" value="Genomic_DNA"/>
</dbReference>
<accession>A0ABX8GCP9</accession>
<gene>
    <name evidence="2" type="ORF">KKI46_07010</name>
</gene>
<evidence type="ECO:0008006" key="4">
    <source>
        <dbReference type="Google" id="ProtNLM"/>
    </source>
</evidence>
<feature type="transmembrane region" description="Helical" evidence="1">
    <location>
        <begin position="120"/>
        <end position="147"/>
    </location>
</feature>
<feature type="transmembrane region" description="Helical" evidence="1">
    <location>
        <begin position="244"/>
        <end position="262"/>
    </location>
</feature>
<reference evidence="2 3" key="1">
    <citation type="submission" date="2021-05" db="EMBL/GenBank/DDBJ databases">
        <title>Biocontrol using Exiguobacterium acetylicum SI17 against litchi downy blight caused by Peronophythora litchii.</title>
        <authorList>
            <person name="Zheng L."/>
        </authorList>
    </citation>
    <scope>NUCLEOTIDE SEQUENCE [LARGE SCALE GENOMIC DNA]</scope>
    <source>
        <strain evidence="2 3">SI17</strain>
    </source>
</reference>
<feature type="transmembrane region" description="Helical" evidence="1">
    <location>
        <begin position="12"/>
        <end position="31"/>
    </location>
</feature>
<dbReference type="GeneID" id="88811418"/>
<feature type="transmembrane region" description="Helical" evidence="1">
    <location>
        <begin position="202"/>
        <end position="224"/>
    </location>
</feature>
<name>A0ABX8GCP9_EXIAC</name>
<keyword evidence="3" id="KW-1185">Reference proteome</keyword>
<keyword evidence="1" id="KW-0812">Transmembrane</keyword>
<organism evidence="2 3">
    <name type="scientific">Exiguobacterium acetylicum</name>
    <name type="common">Brevibacterium acetylicum</name>
    <dbReference type="NCBI Taxonomy" id="41170"/>
    <lineage>
        <taxon>Bacteria</taxon>
        <taxon>Bacillati</taxon>
        <taxon>Bacillota</taxon>
        <taxon>Bacilli</taxon>
        <taxon>Bacillales</taxon>
        <taxon>Bacillales Family XII. Incertae Sedis</taxon>
        <taxon>Exiguobacterium</taxon>
    </lineage>
</organism>
<evidence type="ECO:0000313" key="2">
    <source>
        <dbReference type="EMBL" id="QWB31388.1"/>
    </source>
</evidence>
<feature type="transmembrane region" description="Helical" evidence="1">
    <location>
        <begin position="167"/>
        <end position="195"/>
    </location>
</feature>
<keyword evidence="1" id="KW-1133">Transmembrane helix</keyword>
<dbReference type="RefSeq" id="WP_069940485.1">
    <property type="nucleotide sequence ID" value="NZ_CP075897.1"/>
</dbReference>
<sequence>MLITALKIRSRFVFITIISLFMALTVSWAFASNFVDIMTMDYNAKDLVGTKSEIRSNFLMSIATWERFVDSSMFYLINFLPAFFVLVTLGLYAEKRSTYAMGRHRYSSFKKTIYRDVIQYVLLSTATVTGVFIIYYSIGAVFVYRGLNDIGGFASALPVNFYANHPYLFFLFMASTIYLSLAFVFSLLSAALVLIFDREYKVILAVLAIYFVYGKIGFLTGSSWLTIFSSFVAYNTTRSTVETFYPLLGLLIIAIGLLVYGVNKTVRQYEE</sequence>
<keyword evidence="1" id="KW-0472">Membrane</keyword>
<feature type="transmembrane region" description="Helical" evidence="1">
    <location>
        <begin position="73"/>
        <end position="93"/>
    </location>
</feature>
<protein>
    <recommendedName>
        <fullName evidence="4">ABC-2 family transporter protein</fullName>
    </recommendedName>
</protein>
<dbReference type="Proteomes" id="UP000679498">
    <property type="component" value="Chromosome"/>
</dbReference>
<evidence type="ECO:0000256" key="1">
    <source>
        <dbReference type="SAM" id="Phobius"/>
    </source>
</evidence>